<dbReference type="InterPro" id="IPR036514">
    <property type="entry name" value="SGNH_hydro_sf"/>
</dbReference>
<dbReference type="EMBL" id="DSKY01000022">
    <property type="protein sequence ID" value="HDY60194.1"/>
    <property type="molecule type" value="Genomic_DNA"/>
</dbReference>
<organism evidence="1">
    <name type="scientific">candidate division WOR-3 bacterium</name>
    <dbReference type="NCBI Taxonomy" id="2052148"/>
    <lineage>
        <taxon>Bacteria</taxon>
        <taxon>Bacteria division WOR-3</taxon>
    </lineage>
</organism>
<comment type="caution">
    <text evidence="1">The sequence shown here is derived from an EMBL/GenBank/DDBJ whole genome shotgun (WGS) entry which is preliminary data.</text>
</comment>
<sequence length="285" mass="32163">MEKKSITAIFCIMLIVSLGCKKEDNNGNGNGGGQTITGENIFNHTCADLSQIPAEWIDSVKANLKIHYAHTSHGEQLTIGLERIENSNSTYSVAIDFSNLPDEPGALCIFDGQENEIYITPDLYWESQDGMNNTRAVLSHNPEINVSMWCWCTQLDYYTQSETQAYLDSITKLASEFPNVTFVFFTGNAQAIDADGYNRHTRNQQIRQFCNDHHFACFDFADLDAWYYDGSSWEQATYDYNGTVVPCEHPNFHGDEGGHTTFESCEQKGKAVWWMLARIAGWQGP</sequence>
<dbReference type="PROSITE" id="PS51257">
    <property type="entry name" value="PROKAR_LIPOPROTEIN"/>
    <property type="match status" value="1"/>
</dbReference>
<dbReference type="Gene3D" id="3.40.50.1110">
    <property type="entry name" value="SGNH hydrolase"/>
    <property type="match status" value="1"/>
</dbReference>
<evidence type="ECO:0000313" key="1">
    <source>
        <dbReference type="EMBL" id="HDY60194.1"/>
    </source>
</evidence>
<name>A0A7V1EIY0_UNCW3</name>
<accession>A0A7V1EIY0</accession>
<dbReference type="AlphaFoldDB" id="A0A7V1EIY0"/>
<protein>
    <recommendedName>
        <fullName evidence="2">SGNH/GDSL hydrolase family protein</fullName>
    </recommendedName>
</protein>
<proteinExistence type="predicted"/>
<gene>
    <name evidence="1" type="ORF">ENP86_11735</name>
</gene>
<reference evidence="1" key="1">
    <citation type="journal article" date="2020" name="mSystems">
        <title>Genome- and Community-Level Interaction Insights into Carbon Utilization and Element Cycling Functions of Hydrothermarchaeota in Hydrothermal Sediment.</title>
        <authorList>
            <person name="Zhou Z."/>
            <person name="Liu Y."/>
            <person name="Xu W."/>
            <person name="Pan J."/>
            <person name="Luo Z.H."/>
            <person name="Li M."/>
        </authorList>
    </citation>
    <scope>NUCLEOTIDE SEQUENCE [LARGE SCALE GENOMIC DNA]</scope>
    <source>
        <strain evidence="1">SpSt-258</strain>
    </source>
</reference>
<evidence type="ECO:0008006" key="2">
    <source>
        <dbReference type="Google" id="ProtNLM"/>
    </source>
</evidence>